<dbReference type="InterPro" id="IPR024455">
    <property type="entry name" value="Phage_capsid"/>
</dbReference>
<dbReference type="Pfam" id="PF05065">
    <property type="entry name" value="Phage_capsid"/>
    <property type="match status" value="1"/>
</dbReference>
<evidence type="ECO:0000313" key="3">
    <source>
        <dbReference type="EMBL" id="AHD19522.1"/>
    </source>
</evidence>
<organism evidence="3 4">
    <name type="scientific">Rhodococcus pyridinivorans SB3094</name>
    <dbReference type="NCBI Taxonomy" id="1435356"/>
    <lineage>
        <taxon>Bacteria</taxon>
        <taxon>Bacillati</taxon>
        <taxon>Actinomycetota</taxon>
        <taxon>Actinomycetes</taxon>
        <taxon>Mycobacteriales</taxon>
        <taxon>Nocardiaceae</taxon>
        <taxon>Rhodococcus</taxon>
    </lineage>
</organism>
<evidence type="ECO:0000256" key="1">
    <source>
        <dbReference type="ARBA" id="ARBA00004328"/>
    </source>
</evidence>
<dbReference type="Gene3D" id="3.30.2320.10">
    <property type="entry name" value="hypothetical protein PF0899 domain"/>
    <property type="match status" value="1"/>
</dbReference>
<dbReference type="Proteomes" id="UP000018781">
    <property type="component" value="Chromosome"/>
</dbReference>
<feature type="domain" description="Phage capsid-like C-terminal" evidence="2">
    <location>
        <begin position="140"/>
        <end position="394"/>
    </location>
</feature>
<dbReference type="HOGENOM" id="CLU_055105_0_0_11"/>
<dbReference type="eggNOG" id="COG4653">
    <property type="taxonomic scope" value="Bacteria"/>
</dbReference>
<reference evidence="3 4" key="1">
    <citation type="journal article" date="2014" name="Genome Announc.">
        <title>Complete Genome of Rhodococcus pyridinivorans SB3094, a Methyl-Ethyl-Ketone-Degrading Bacterium Used for Bioaugmentation.</title>
        <authorList>
            <person name="Dueholm M.S."/>
            <person name="Albertsen M."/>
            <person name="D'Imperio S."/>
            <person name="Tale V.P."/>
            <person name="Lewis D."/>
            <person name="Nielsen P.H."/>
            <person name="Nielsen J.L."/>
        </authorList>
    </citation>
    <scope>NUCLEOTIDE SEQUENCE [LARGE SCALE GENOMIC DNA]</scope>
    <source>
        <strain evidence="3 4">SB3094</strain>
    </source>
</reference>
<sequence>MNARIKSLQNEALTFTAQARAIAEKAQGERRDFTTQEKVEYDAALAKAKSYLEQIKTLKADENILAQAKDLAARLNGTTAIGPMDGLGGGLSGLTRSKGRVGLAGKAGRELAVRLAEGMVDGQKALLPAGTAHAGVPLLPEIVELGHPSNTLLDALVALPAPGPTFKALVQRQRDNNAAPVAEGDTKPTSVFGLEEVEVNLEVLAHMSEPTPRYWFEDNDALQVFVQDEMVRGLRDALEAQVLTGDGERPNLQGVLTTSGVQVQSFTTDVARSVRSAITKLETAGHEDNHVIVLRPEDWEAAETARAEGSGQLEAVANVTQRAQRTLWGVPVVVSNALPAGTGLVIDREAVVVYSDNVVDVRWSETVADDFQKNLVRARVESRYAAVVSKPLGVVRVATVATP</sequence>
<protein>
    <recommendedName>
        <fullName evidence="2">Phage capsid-like C-terminal domain-containing protein</fullName>
    </recommendedName>
</protein>
<dbReference type="EMBL" id="CP006996">
    <property type="protein sequence ID" value="AHD19522.1"/>
    <property type="molecule type" value="Genomic_DNA"/>
</dbReference>
<dbReference type="NCBIfam" id="TIGR01554">
    <property type="entry name" value="major_cap_HK97"/>
    <property type="match status" value="1"/>
</dbReference>
<comment type="subcellular location">
    <subcellularLocation>
        <location evidence="1">Virion</location>
    </subcellularLocation>
</comment>
<dbReference type="GeneID" id="29936644"/>
<evidence type="ECO:0000313" key="4">
    <source>
        <dbReference type="Proteomes" id="UP000018781"/>
    </source>
</evidence>
<dbReference type="Gene3D" id="3.30.2400.10">
    <property type="entry name" value="Major capsid protein gp5"/>
    <property type="match status" value="1"/>
</dbReference>
<gene>
    <name evidence="3" type="ORF">Y013_01785</name>
</gene>
<dbReference type="AlphaFoldDB" id="V9XDX3"/>
<dbReference type="PATRIC" id="fig|1435356.3.peg.354"/>
<dbReference type="KEGG" id="rpy:Y013_01785"/>
<accession>V9XDX3</accession>
<proteinExistence type="predicted"/>
<dbReference type="RefSeq" id="WP_024100711.1">
    <property type="nucleotide sequence ID" value="NC_023150.1"/>
</dbReference>
<evidence type="ECO:0000259" key="2">
    <source>
        <dbReference type="Pfam" id="PF05065"/>
    </source>
</evidence>
<dbReference type="SUPFAM" id="SSF56563">
    <property type="entry name" value="Major capsid protein gp5"/>
    <property type="match status" value="1"/>
</dbReference>
<dbReference type="InterPro" id="IPR054612">
    <property type="entry name" value="Phage_capsid-like_C"/>
</dbReference>
<name>V9XDX3_9NOCA</name>